<dbReference type="Proteomes" id="UP000256328">
    <property type="component" value="Unassembled WGS sequence"/>
</dbReference>
<accession>A0A3D8Q670</accession>
<evidence type="ECO:0000256" key="1">
    <source>
        <dbReference type="SAM" id="MobiDB-lite"/>
    </source>
</evidence>
<organism evidence="2 3">
    <name type="scientific">Coleophoma crateriformis</name>
    <dbReference type="NCBI Taxonomy" id="565419"/>
    <lineage>
        <taxon>Eukaryota</taxon>
        <taxon>Fungi</taxon>
        <taxon>Dikarya</taxon>
        <taxon>Ascomycota</taxon>
        <taxon>Pezizomycotina</taxon>
        <taxon>Leotiomycetes</taxon>
        <taxon>Helotiales</taxon>
        <taxon>Dermateaceae</taxon>
        <taxon>Coleophoma</taxon>
    </lineage>
</organism>
<gene>
    <name evidence="2" type="ORF">BP5796_12766</name>
</gene>
<feature type="compositionally biased region" description="Basic residues" evidence="1">
    <location>
        <begin position="69"/>
        <end position="81"/>
    </location>
</feature>
<sequence length="81" mass="9325">MSRGGNTKQDGKSTYMQLIAIQGSFHAPLANVHRTRSESMEVHRFSDEEMDYDTQGPPKEPRRDEKHNKMNKPGKINRKPT</sequence>
<reference evidence="2 3" key="1">
    <citation type="journal article" date="2018" name="IMA Fungus">
        <title>IMA Genome-F 9: Draft genome sequence of Annulohypoxylon stygium, Aspergillus mulundensis, Berkeleyomyces basicola (syn. Thielaviopsis basicola), Ceratocystis smalleyi, two Cercospora beticola strains, Coleophoma cylindrospora, Fusarium fracticaudum, Phialophora cf. hyalina, and Morchella septimelata.</title>
        <authorList>
            <person name="Wingfield B.D."/>
            <person name="Bills G.F."/>
            <person name="Dong Y."/>
            <person name="Huang W."/>
            <person name="Nel W.J."/>
            <person name="Swalarsk-Parry B.S."/>
            <person name="Vaghefi N."/>
            <person name="Wilken P.M."/>
            <person name="An Z."/>
            <person name="de Beer Z.W."/>
            <person name="De Vos L."/>
            <person name="Chen L."/>
            <person name="Duong T.A."/>
            <person name="Gao Y."/>
            <person name="Hammerbacher A."/>
            <person name="Kikkert J.R."/>
            <person name="Li Y."/>
            <person name="Li H."/>
            <person name="Li K."/>
            <person name="Li Q."/>
            <person name="Liu X."/>
            <person name="Ma X."/>
            <person name="Naidoo K."/>
            <person name="Pethybridge S.J."/>
            <person name="Sun J."/>
            <person name="Steenkamp E.T."/>
            <person name="van der Nest M.A."/>
            <person name="van Wyk S."/>
            <person name="Wingfield M.J."/>
            <person name="Xiong C."/>
            <person name="Yue Q."/>
            <person name="Zhang X."/>
        </authorList>
    </citation>
    <scope>NUCLEOTIDE SEQUENCE [LARGE SCALE GENOMIC DNA]</scope>
    <source>
        <strain evidence="2 3">BP5796</strain>
    </source>
</reference>
<feature type="region of interest" description="Disordered" evidence="1">
    <location>
        <begin position="35"/>
        <end position="81"/>
    </location>
</feature>
<protein>
    <submittedName>
        <fullName evidence="2">Uncharacterized protein</fullName>
    </submittedName>
</protein>
<feature type="compositionally biased region" description="Basic and acidic residues" evidence="1">
    <location>
        <begin position="35"/>
        <end position="47"/>
    </location>
</feature>
<evidence type="ECO:0000313" key="3">
    <source>
        <dbReference type="Proteomes" id="UP000256328"/>
    </source>
</evidence>
<dbReference type="OrthoDB" id="10351992at2759"/>
<name>A0A3D8Q670_9HELO</name>
<dbReference type="EMBL" id="PDLN01000023">
    <property type="protein sequence ID" value="RDW57316.1"/>
    <property type="molecule type" value="Genomic_DNA"/>
</dbReference>
<proteinExistence type="predicted"/>
<comment type="caution">
    <text evidence="2">The sequence shown here is derived from an EMBL/GenBank/DDBJ whole genome shotgun (WGS) entry which is preliminary data.</text>
</comment>
<keyword evidence="3" id="KW-1185">Reference proteome</keyword>
<dbReference type="AlphaFoldDB" id="A0A3D8Q670"/>
<evidence type="ECO:0000313" key="2">
    <source>
        <dbReference type="EMBL" id="RDW57316.1"/>
    </source>
</evidence>
<feature type="compositionally biased region" description="Basic and acidic residues" evidence="1">
    <location>
        <begin position="59"/>
        <end position="68"/>
    </location>
</feature>